<dbReference type="GO" id="GO:0003676">
    <property type="term" value="F:nucleic acid binding"/>
    <property type="evidence" value="ECO:0007669"/>
    <property type="project" value="InterPro"/>
</dbReference>
<dbReference type="Gene3D" id="3.30.420.10">
    <property type="entry name" value="Ribonuclease H-like superfamily/Ribonuclease H"/>
    <property type="match status" value="1"/>
</dbReference>
<dbReference type="AlphaFoldDB" id="A0AAV4TSR7"/>
<reference evidence="1 2" key="1">
    <citation type="submission" date="2021-06" db="EMBL/GenBank/DDBJ databases">
        <title>Caerostris darwini draft genome.</title>
        <authorList>
            <person name="Kono N."/>
            <person name="Arakawa K."/>
        </authorList>
    </citation>
    <scope>NUCLEOTIDE SEQUENCE [LARGE SCALE GENOMIC DNA]</scope>
</reference>
<accession>A0AAV4TSR7</accession>
<keyword evidence="2" id="KW-1185">Reference proteome</keyword>
<organism evidence="1 2">
    <name type="scientific">Caerostris darwini</name>
    <dbReference type="NCBI Taxonomy" id="1538125"/>
    <lineage>
        <taxon>Eukaryota</taxon>
        <taxon>Metazoa</taxon>
        <taxon>Ecdysozoa</taxon>
        <taxon>Arthropoda</taxon>
        <taxon>Chelicerata</taxon>
        <taxon>Arachnida</taxon>
        <taxon>Araneae</taxon>
        <taxon>Araneomorphae</taxon>
        <taxon>Entelegynae</taxon>
        <taxon>Araneoidea</taxon>
        <taxon>Araneidae</taxon>
        <taxon>Caerostris</taxon>
    </lineage>
</organism>
<dbReference type="InterPro" id="IPR036397">
    <property type="entry name" value="RNaseH_sf"/>
</dbReference>
<dbReference type="EMBL" id="BPLQ01010163">
    <property type="protein sequence ID" value="GIY48869.1"/>
    <property type="molecule type" value="Genomic_DNA"/>
</dbReference>
<sequence>MSKRMPIKHIKYRHIQVSQLTMQRRLAEFDESIFQIMTDKSKFVRRRPGEEYRPDCIVPTVKHATYIIVWSMINVRGAGRLRIEQGIVKQDKLKKILEE</sequence>
<comment type="caution">
    <text evidence="1">The sequence shown here is derived from an EMBL/GenBank/DDBJ whole genome shotgun (WGS) entry which is preliminary data.</text>
</comment>
<gene>
    <name evidence="1" type="primary">evm_010802</name>
    <name evidence="1" type="ORF">CDAR_101</name>
</gene>
<name>A0AAV4TSR7_9ARAC</name>
<evidence type="ECO:0000313" key="2">
    <source>
        <dbReference type="Proteomes" id="UP001054837"/>
    </source>
</evidence>
<dbReference type="Proteomes" id="UP001054837">
    <property type="component" value="Unassembled WGS sequence"/>
</dbReference>
<protein>
    <submittedName>
        <fullName evidence="1">Uncharacterized protein</fullName>
    </submittedName>
</protein>
<proteinExistence type="predicted"/>
<evidence type="ECO:0000313" key="1">
    <source>
        <dbReference type="EMBL" id="GIY48869.1"/>
    </source>
</evidence>